<dbReference type="Pfam" id="PF00481">
    <property type="entry name" value="PP2C"/>
    <property type="match status" value="1"/>
</dbReference>
<keyword evidence="2" id="KW-1133">Transmembrane helix</keyword>
<gene>
    <name evidence="5" type="ORF">LGLO00237_LOCUS10062</name>
</gene>
<dbReference type="PROSITE" id="PS51746">
    <property type="entry name" value="PPM_2"/>
    <property type="match status" value="1"/>
</dbReference>
<dbReference type="SUPFAM" id="SSF81606">
    <property type="entry name" value="PP2C-like"/>
    <property type="match status" value="1"/>
</dbReference>
<dbReference type="SUPFAM" id="SSF63748">
    <property type="entry name" value="Tudor/PWWP/MBT"/>
    <property type="match status" value="2"/>
</dbReference>
<reference evidence="5" key="1">
    <citation type="submission" date="2021-01" db="EMBL/GenBank/DDBJ databases">
        <authorList>
            <person name="Corre E."/>
            <person name="Pelletier E."/>
            <person name="Niang G."/>
            <person name="Scheremetjew M."/>
            <person name="Finn R."/>
            <person name="Kale V."/>
            <person name="Holt S."/>
            <person name="Cochrane G."/>
            <person name="Meng A."/>
            <person name="Brown T."/>
            <person name="Cohen L."/>
        </authorList>
    </citation>
    <scope>NUCLEOTIDE SEQUENCE</scope>
    <source>
        <strain evidence="5">CCCM811</strain>
    </source>
</reference>
<dbReference type="PROSITE" id="PS50304">
    <property type="entry name" value="TUDOR"/>
    <property type="match status" value="2"/>
</dbReference>
<dbReference type="InterPro" id="IPR002999">
    <property type="entry name" value="Tudor"/>
</dbReference>
<dbReference type="InterPro" id="IPR015655">
    <property type="entry name" value="PP2C"/>
</dbReference>
<name>A0A7S3YQ64_9EUKA</name>
<dbReference type="InterPro" id="IPR001932">
    <property type="entry name" value="PPM-type_phosphatase-like_dom"/>
</dbReference>
<evidence type="ECO:0000313" key="5">
    <source>
        <dbReference type="EMBL" id="CAE0658490.1"/>
    </source>
</evidence>
<accession>A0A7S3YQ64</accession>
<feature type="domain" description="Tudor" evidence="3">
    <location>
        <begin position="155"/>
        <end position="221"/>
    </location>
</feature>
<dbReference type="Gene3D" id="2.30.30.140">
    <property type="match status" value="2"/>
</dbReference>
<evidence type="ECO:0000259" key="4">
    <source>
        <dbReference type="PROSITE" id="PS51746"/>
    </source>
</evidence>
<keyword evidence="2" id="KW-0812">Transmembrane</keyword>
<feature type="domain" description="Tudor" evidence="3">
    <location>
        <begin position="20"/>
        <end position="84"/>
    </location>
</feature>
<protein>
    <recommendedName>
        <fullName evidence="6">PPM-type phosphatase domain-containing protein</fullName>
    </recommendedName>
</protein>
<dbReference type="AlphaFoldDB" id="A0A7S3YQ64"/>
<feature type="transmembrane region" description="Helical" evidence="2">
    <location>
        <begin position="286"/>
        <end position="308"/>
    </location>
</feature>
<dbReference type="GO" id="GO:0004722">
    <property type="term" value="F:protein serine/threonine phosphatase activity"/>
    <property type="evidence" value="ECO:0007669"/>
    <property type="project" value="InterPro"/>
</dbReference>
<dbReference type="PANTHER" id="PTHR47992">
    <property type="entry name" value="PROTEIN PHOSPHATASE"/>
    <property type="match status" value="1"/>
</dbReference>
<feature type="domain" description="PPM-type phosphatase" evidence="4">
    <location>
        <begin position="451"/>
        <end position="757"/>
    </location>
</feature>
<dbReference type="CDD" id="cd00143">
    <property type="entry name" value="PP2Cc"/>
    <property type="match status" value="1"/>
</dbReference>
<dbReference type="Gene3D" id="3.60.40.10">
    <property type="entry name" value="PPM-type phosphatase domain"/>
    <property type="match status" value="1"/>
</dbReference>
<proteinExistence type="predicted"/>
<feature type="region of interest" description="Disordered" evidence="1">
    <location>
        <begin position="234"/>
        <end position="265"/>
    </location>
</feature>
<keyword evidence="2" id="KW-0472">Membrane</keyword>
<dbReference type="InterPro" id="IPR036457">
    <property type="entry name" value="PPM-type-like_dom_sf"/>
</dbReference>
<feature type="compositionally biased region" description="Basic and acidic residues" evidence="1">
    <location>
        <begin position="237"/>
        <end position="265"/>
    </location>
</feature>
<evidence type="ECO:0000256" key="1">
    <source>
        <dbReference type="SAM" id="MobiDB-lite"/>
    </source>
</evidence>
<evidence type="ECO:0000256" key="2">
    <source>
        <dbReference type="SAM" id="Phobius"/>
    </source>
</evidence>
<feature type="region of interest" description="Disordered" evidence="1">
    <location>
        <begin position="1"/>
        <end position="20"/>
    </location>
</feature>
<dbReference type="SMART" id="SM00332">
    <property type="entry name" value="PP2Cc"/>
    <property type="match status" value="1"/>
</dbReference>
<evidence type="ECO:0008006" key="6">
    <source>
        <dbReference type="Google" id="ProtNLM"/>
    </source>
</evidence>
<evidence type="ECO:0000259" key="3">
    <source>
        <dbReference type="PROSITE" id="PS50304"/>
    </source>
</evidence>
<dbReference type="EMBL" id="HBIV01013702">
    <property type="protein sequence ID" value="CAE0658490.1"/>
    <property type="molecule type" value="Transcribed_RNA"/>
</dbReference>
<sequence length="758" mass="82967">MKRAGDGQVAPTPKRQKTGLVRPGTQCWACFTANDEWYEAVIISAEPTDAKNVYRFHVRYTQYGNEEEVGRDRIMTKTEMSGYRKSKMTNKEGTVILTTTTSQRWEDGMPTDVAPEQSSLVVSTNANAAAAGNAGNGAHVGNNAPLVKEPPLSEMLELGTTCYGHYTVDNIWYGCEIIEIEKDPSVKSHPFKYKVKYHGYGNEEVLTRDRISMNNQNTTASLKAAAEAAAAAAAAATKEHNTTEDKAKQDKEGQDKGNKETKENEETQVSVTSCDILVQEFHPGDYVLAVFVVCCCCVVVCVVVLLCVCSAMTSNGTRIPCQVIKQGAESGSNIIVKTFVQPQPATAIVSKDDLKSLVSVSSSSTFNTKGLHKSMIVYALLKLDNDDQKQLKEATVFQECRPGQSQANVMIPSLSQLKTLGLDQIYVPKEDGLSVGGGKGRGGVVVGEFTRAGFMANKQDPTKRKLNQDRFVVIRGVGGSKDVDLFGVLDGHGDDGHFVSEYVKTLLPQIINKISLKTLMSNPANSLKTVVAKVIAKLKKVKENKKIQDKAVPKFDVETSGTTCCISLRIKSVLHTLNIGDSRVVLISKQQVQKDTSAGDDDAKKKSKTMKINIVAKALSRDHKPTDPEERQRIILAGGRCAKLGPKDPMRVLPRYANFPGLAVTRTVGDFWGEGIGLTALPEMSVHELTSNDLAAVWASDGIWEWLPNSIVSQILFRHIQDPNKACYELVQRAKHLWNMKTDGSYHDDITCVVARFD</sequence>
<organism evidence="5">
    <name type="scientific">Lotharella globosa</name>
    <dbReference type="NCBI Taxonomy" id="91324"/>
    <lineage>
        <taxon>Eukaryota</taxon>
        <taxon>Sar</taxon>
        <taxon>Rhizaria</taxon>
        <taxon>Cercozoa</taxon>
        <taxon>Chlorarachniophyceae</taxon>
        <taxon>Lotharella</taxon>
    </lineage>
</organism>
<dbReference type="SMART" id="SM00333">
    <property type="entry name" value="TUDOR"/>
    <property type="match status" value="2"/>
</dbReference>